<evidence type="ECO:0000313" key="3">
    <source>
        <dbReference type="EMBL" id="ALJ01654.1"/>
    </source>
</evidence>
<evidence type="ECO:0000313" key="4">
    <source>
        <dbReference type="Proteomes" id="UP000061382"/>
    </source>
</evidence>
<name>A0A0P0CXW8_9BACT</name>
<dbReference type="InterPro" id="IPR035901">
    <property type="entry name" value="GIY-YIG_endonuc_sf"/>
</dbReference>
<dbReference type="EMBL" id="CP012644">
    <property type="protein sequence ID" value="ALJ01654.1"/>
    <property type="molecule type" value="Genomic_DNA"/>
</dbReference>
<sequence length="193" mass="22749">MFSDFLISITIPSYMRRTAPISYANQAYSNGEFVKGAAGGRSTSYAANQYRELSKKMGVRSRYMGSIFVEHSIYAYLKGATKKRYMRLEDFSTYSREEVLRNFKEFRYVRDNQSYFLYLIFTAGACVYVGETSNIFWRIVKHRDKCADDSIIYLQEYPDKDVVLKLEKHYIRVLKPMFNSRYCQAGQLELFRL</sequence>
<feature type="domain" description="GIY-YIG" evidence="2">
    <location>
        <begin position="115"/>
        <end position="176"/>
    </location>
</feature>
<dbReference type="SUPFAM" id="SSF82771">
    <property type="entry name" value="GIY-YIG endonuclease"/>
    <property type="match status" value="1"/>
</dbReference>
<dbReference type="KEGG" id="rti:DC20_21570"/>
<reference evidence="3 4" key="1">
    <citation type="submission" date="2015-08" db="EMBL/GenBank/DDBJ databases">
        <title>Complete genome sequence of Rufibacter tibetensis strain 1351t, a radiation-resistant bacterium from tibet plateau.</title>
        <authorList>
            <person name="Dai J."/>
        </authorList>
    </citation>
    <scope>NUCLEOTIDE SEQUENCE [LARGE SCALE GENOMIC DNA]</scope>
    <source>
        <strain evidence="3 4">1351</strain>
        <plasmid evidence="3 4">1</plasmid>
    </source>
</reference>
<dbReference type="CDD" id="cd00719">
    <property type="entry name" value="GIY-YIG_SF"/>
    <property type="match status" value="1"/>
</dbReference>
<keyword evidence="4" id="KW-1185">Reference proteome</keyword>
<geneLocation type="plasmid" evidence="3 4">
    <name>1</name>
</geneLocation>
<dbReference type="Pfam" id="PF01541">
    <property type="entry name" value="GIY-YIG"/>
    <property type="match status" value="1"/>
</dbReference>
<evidence type="ECO:0000256" key="1">
    <source>
        <dbReference type="SAM" id="Phobius"/>
    </source>
</evidence>
<keyword evidence="1" id="KW-0812">Transmembrane</keyword>
<dbReference type="InterPro" id="IPR000305">
    <property type="entry name" value="GIY-YIG_endonuc"/>
</dbReference>
<accession>A0A0P0CXW8</accession>
<keyword evidence="1" id="KW-0472">Membrane</keyword>
<organism evidence="3 4">
    <name type="scientific">Rufibacter tibetensis</name>
    <dbReference type="NCBI Taxonomy" id="512763"/>
    <lineage>
        <taxon>Bacteria</taxon>
        <taxon>Pseudomonadati</taxon>
        <taxon>Bacteroidota</taxon>
        <taxon>Cytophagia</taxon>
        <taxon>Cytophagales</taxon>
        <taxon>Hymenobacteraceae</taxon>
        <taxon>Rufibacter</taxon>
    </lineage>
</organism>
<keyword evidence="1" id="KW-1133">Transmembrane helix</keyword>
<dbReference type="Proteomes" id="UP000061382">
    <property type="component" value="Plasmid 1"/>
</dbReference>
<feature type="transmembrane region" description="Helical" evidence="1">
    <location>
        <begin position="115"/>
        <end position="137"/>
    </location>
</feature>
<dbReference type="AlphaFoldDB" id="A0A0P0CXW8"/>
<gene>
    <name evidence="3" type="ORF">DC20_21570</name>
</gene>
<dbReference type="PATRIC" id="fig|512763.3.peg.4743"/>
<keyword evidence="3" id="KW-0614">Plasmid</keyword>
<protein>
    <recommendedName>
        <fullName evidence="2">GIY-YIG domain-containing protein</fullName>
    </recommendedName>
</protein>
<evidence type="ECO:0000259" key="2">
    <source>
        <dbReference type="Pfam" id="PF01541"/>
    </source>
</evidence>
<proteinExistence type="predicted"/>